<dbReference type="EMBL" id="CP080095">
    <property type="protein sequence ID" value="QYD68859.1"/>
    <property type="molecule type" value="Genomic_DNA"/>
</dbReference>
<protein>
    <recommendedName>
        <fullName evidence="5">Peptide-binding protein</fullName>
    </recommendedName>
</protein>
<keyword evidence="4" id="KW-1185">Reference proteome</keyword>
<name>A0ABX8UPD9_9BURK</name>
<evidence type="ECO:0000256" key="1">
    <source>
        <dbReference type="SAM" id="MobiDB-lite"/>
    </source>
</evidence>
<evidence type="ECO:0008006" key="5">
    <source>
        <dbReference type="Google" id="ProtNLM"/>
    </source>
</evidence>
<feature type="compositionally biased region" description="Basic and acidic residues" evidence="1">
    <location>
        <begin position="113"/>
        <end position="127"/>
    </location>
</feature>
<accession>A0ABX8UPD9</accession>
<reference evidence="3 4" key="1">
    <citation type="submission" date="2021-07" db="EMBL/GenBank/DDBJ databases">
        <title>Paraburkholderia edwinii protects Aspergillus sp. from phenazines by acting as a toxin sponge.</title>
        <authorList>
            <person name="Dahlstrom K.M."/>
            <person name="Newman D.K."/>
        </authorList>
    </citation>
    <scope>NUCLEOTIDE SEQUENCE [LARGE SCALE GENOMIC DNA]</scope>
    <source>
        <strain evidence="3 4">Pe01</strain>
    </source>
</reference>
<evidence type="ECO:0000313" key="4">
    <source>
        <dbReference type="Proteomes" id="UP000826462"/>
    </source>
</evidence>
<feature type="signal peptide" evidence="2">
    <location>
        <begin position="1"/>
        <end position="26"/>
    </location>
</feature>
<keyword evidence="2" id="KW-0732">Signal</keyword>
<organism evidence="3 4">
    <name type="scientific">Paraburkholderia edwinii</name>
    <dbReference type="NCBI Taxonomy" id="2861782"/>
    <lineage>
        <taxon>Bacteria</taxon>
        <taxon>Pseudomonadati</taxon>
        <taxon>Pseudomonadota</taxon>
        <taxon>Betaproteobacteria</taxon>
        <taxon>Burkholderiales</taxon>
        <taxon>Burkholderiaceae</taxon>
        <taxon>Paraburkholderia</taxon>
    </lineage>
</organism>
<proteinExistence type="predicted"/>
<feature type="chain" id="PRO_5046680845" description="Peptide-binding protein" evidence="2">
    <location>
        <begin position="27"/>
        <end position="148"/>
    </location>
</feature>
<feature type="region of interest" description="Disordered" evidence="1">
    <location>
        <begin position="92"/>
        <end position="148"/>
    </location>
</feature>
<dbReference type="Proteomes" id="UP000826462">
    <property type="component" value="Chromosome 1"/>
</dbReference>
<gene>
    <name evidence="3" type="ORF">KZJ38_00170</name>
</gene>
<evidence type="ECO:0000256" key="2">
    <source>
        <dbReference type="SAM" id="SignalP"/>
    </source>
</evidence>
<sequence length="148" mass="15708">MSAGFSRAKYWLSGALVAAAVSLAHASPTHAPRHAAHPEADASYRADSATIAAAPRVPAAFDRFDNPYEVRAHIQPAAQYAGVQYAGAITPVSTETRGAPRPPSNSQAMHTGSIRDDVARYNEERVSRQIAHPPGEGSRPPGPSPYRN</sequence>
<evidence type="ECO:0000313" key="3">
    <source>
        <dbReference type="EMBL" id="QYD68859.1"/>
    </source>
</evidence>